<feature type="compositionally biased region" description="Polar residues" evidence="1">
    <location>
        <begin position="501"/>
        <end position="514"/>
    </location>
</feature>
<dbReference type="RefSeq" id="XP_002947881.1">
    <property type="nucleotide sequence ID" value="XM_002947835.1"/>
</dbReference>
<feature type="region of interest" description="Disordered" evidence="1">
    <location>
        <begin position="1798"/>
        <end position="1830"/>
    </location>
</feature>
<feature type="region of interest" description="Disordered" evidence="1">
    <location>
        <begin position="1221"/>
        <end position="1267"/>
    </location>
</feature>
<feature type="region of interest" description="Disordered" evidence="1">
    <location>
        <begin position="18"/>
        <end position="98"/>
    </location>
</feature>
<dbReference type="InParanoid" id="D8TNM2"/>
<feature type="compositionally biased region" description="Low complexity" evidence="1">
    <location>
        <begin position="2949"/>
        <end position="2966"/>
    </location>
</feature>
<dbReference type="eggNOG" id="ENOG502QVK9">
    <property type="taxonomic scope" value="Eukaryota"/>
</dbReference>
<feature type="region of interest" description="Disordered" evidence="1">
    <location>
        <begin position="2579"/>
        <end position="2653"/>
    </location>
</feature>
<feature type="region of interest" description="Disordered" evidence="1">
    <location>
        <begin position="798"/>
        <end position="823"/>
    </location>
</feature>
<feature type="compositionally biased region" description="Low complexity" evidence="1">
    <location>
        <begin position="2268"/>
        <end position="2291"/>
    </location>
</feature>
<dbReference type="Proteomes" id="UP000001058">
    <property type="component" value="Unassembled WGS sequence"/>
</dbReference>
<organism evidence="3">
    <name type="scientific">Volvox carteri f. nagariensis</name>
    <dbReference type="NCBI Taxonomy" id="3068"/>
    <lineage>
        <taxon>Eukaryota</taxon>
        <taxon>Viridiplantae</taxon>
        <taxon>Chlorophyta</taxon>
        <taxon>core chlorophytes</taxon>
        <taxon>Chlorophyceae</taxon>
        <taxon>CS clade</taxon>
        <taxon>Chlamydomonadales</taxon>
        <taxon>Volvocaceae</taxon>
        <taxon>Volvox</taxon>
    </lineage>
</organism>
<feature type="compositionally biased region" description="Polar residues" evidence="1">
    <location>
        <begin position="26"/>
        <end position="50"/>
    </location>
</feature>
<feature type="compositionally biased region" description="Low complexity" evidence="1">
    <location>
        <begin position="73"/>
        <end position="85"/>
    </location>
</feature>
<keyword evidence="3" id="KW-1185">Reference proteome</keyword>
<dbReference type="GeneID" id="9621213"/>
<evidence type="ECO:0000313" key="3">
    <source>
        <dbReference type="Proteomes" id="UP000001058"/>
    </source>
</evidence>
<feature type="compositionally biased region" description="Basic and acidic residues" evidence="1">
    <location>
        <begin position="996"/>
        <end position="1005"/>
    </location>
</feature>
<feature type="region of interest" description="Disordered" evidence="1">
    <location>
        <begin position="996"/>
        <end position="1030"/>
    </location>
</feature>
<feature type="compositionally biased region" description="Low complexity" evidence="1">
    <location>
        <begin position="2606"/>
        <end position="2628"/>
    </location>
</feature>
<feature type="compositionally biased region" description="Low complexity" evidence="1">
    <location>
        <begin position="2975"/>
        <end position="2984"/>
    </location>
</feature>
<feature type="region of interest" description="Disordered" evidence="1">
    <location>
        <begin position="265"/>
        <end position="335"/>
    </location>
</feature>
<feature type="region of interest" description="Disordered" evidence="1">
    <location>
        <begin position="2944"/>
        <end position="3045"/>
    </location>
</feature>
<feature type="compositionally biased region" description="Low complexity" evidence="1">
    <location>
        <begin position="3019"/>
        <end position="3038"/>
    </location>
</feature>
<sequence>MTDRVLRQHSLISVGPQAEALAAASGTVTSPSPGARSSITRSNSSPNISVDASGKPSSGLPGTESLQSWAKPAGFQQGDQAAQAGVDYTPHQSPDFAESPTEDIVQIPYHQSKEFTVGVSAEALGFTSPAINASNLSSASKALRRESRSRIITGAIADTGGTKQQDSQNAGIGSRFGGQPGISEGHRLRLAAAELALNSLATALGSRHLPHGTSVEGAVRAALGVTGKALADSPPGIPPQSKMHPPPQEALMGGAAKHAHFMEHGISSRGSSPDRVTGERQRKLAKFGSSSGSPDRREDGTQRPRLGTLRIGAEPDAAAGLRSRSDGGGIPLRGLPSRPAASALLSIPVAHRRAAGKHDGDSRTVSKVNRIFLDRSRCESSPSRSMERTDEQKLDKPTFASNGNGSDGADAAAAAGAVFLKRLARFPLAAARMGAAAASVDARAAIAATRAASPPMMTGAGSLATSTASRSSPSSVGVRDPARRSPPGSPASTPTAGLASVHQQGSTLMTSPSASEPGKEQPTSSPRLGYASAIAAAAGAAVRSMAAAQPPREGRYMRLLSPMSPRSISPGATANQQSISGSEWKPTAASYRTTQDDRQQTSFSFALAEATSPRRSPASAGSGLGRQPVAASRLITPLHLLRDAATSPDRLVGTEPGGRRYSTSPSPTRGPNSLTLKEPRIHSTGSKGSNVPEPMDLPELVGITKRLDTLLRQVNSTHSHSEGTYENVTVSDGFSSRASLLPVVMMDNRLASSTQIDAGAEADKAILRQLADIERDMEGLISPQKPAVDKLMSPLRESLGRSPALSPTRGPRSTIEPPSWSSTTTATAIALSQTLAALQRTTRLEAAAVNLRTVRARASSPTRTAAVVAATAVATKHATGSECNIGPPRPPPTTSNSPPKRPTMTEAAKTSSGSAAGLKTLAAVQSKPMARIEPLVLTEPSRAMSPDSPRVVRAGLMVAMPTAKLAAFDWERIFAEAAGRSRSTPRIYADIRDVGRYGHSGDRKSRNGTRLGSGDGPHSRSVSVGGSYSPHDLVRNNAQLGLGALGRAGGHAAGSQVVPQRSLGESGHYGTVAAAAGGYSKPQTVQALVGDAGGVALGGPGLQLLSALDQSALARGLSHVEFQARQAGQRSSPRGTATVDAAGLHRPQDFYPTSPAGLPSVTRMLWMSPAAVMTPKAPSSQPPSSLSPLVYSPREDTIANFGAGKRVIGANTSLSIILASAGREQSRGRNPKSVLLTDAPGLTTSPRSDHASSPRPTHLAHGGTTMSSAWVAPSTPAYVNAADSGGGTAIQQQTRHKRAGHWKLPPPAAMVGAVDGATAGAVVGTGCEAARNRVHEPDPSLLRVLQQLRSSKLSGGGSAACGNGSNGGSSSHLVDCGSSDGGSAISITNAIGGPALRNRGKAQSGHRYGSCGERCDADMANGKVVDAPRSSGSFNAAVLTRPDPARQPQGRHRPRLVDVGLQCGQPASALTSAGDWHDVPSAFQSLHEESEDSIARLSEYSFAPGLESSSSMLGPAARPTAGSGPEATGSDSDDVHSQVGLCRNLRGEVNAAFACKAENDGMDASPVAPGAYGGGNEYCSGSSKDGKGGGSSDSMGGIGVPDLPGSRIGGFGLVLPWGRTQFAESPGGADSEALVDAKGLAPLVAEPVELGLQTVVPLMPLMVAGSAMGVTMAGHGSIGMEMELFSCDVTILSPGSSGVGSIKTPREVLSARDADREVQPDQMDAAAAAPAKPEGCEVEEAVGVLGIPARGAVVGDPGVEVGLRLPLLLDVLQDPSIKAILPASVVAEQVGPALAIDGGLSGNGDRAASPRRGLPGVPSTAPRCKTDESPCNPPTAIDVLTESAALAQPPRALVAPTAWLEMDADQVLVADDGEYSVKGSGRTSPGSSNNSSSSKGPRKADIEAAAHGSSTPIPGADSPAAALPWPKSITTGMRPEMLMGCASACRPSSEDMDTGRLTHRDEVAAAGNRTEHEAASATASLAVCSNAQEPSGRCTVSNAGAVAILVSASMNSDSSQEHLQRWMRTPHSAAAPPRSWQLQNLVQEQLQQQPLLQPWQPRTDKLPSDNSFPSSGSCSFRAACTQAGLKAQLGFGYFAVTEPEAADVAQRFSNTRKAGGSGHDDDNGDNAEANGSMGSGERSGRIEVADGTGGDSDSNCHGARHGAEGHELADVHMEGPGSFSMGAKDTSGCDDRVQGGDHKGHISSCSGAVKACAQPRVKGVDIEHGMQASPGFGGEGSSDGDVAEPELPLSSLGLSEPHRQDTCDADEAAAGSDSSPVPARAADSPSSASAPTPGPLPFVAVAQYRSEETVVSLSSSASPATTARHCGCCGEEHAAGGQDAAEDAKREPEPEPDFSPDLAKCRLSREASMYRRVDLIAADVVFPVCTDLTGYAVVSNQIAQQPQDAVPKQAKPATATAVSASPLTVCNKGAASLRGNSRQITLLEPAGPPHRPPEFGAPEMDGGNDTADATPGIIDDRLQAGVRLSLEEEQVQHPPSAPAQPTAAVAAAGWNPGWITPLQRRLPQPGGCRSIDVVVHATPVPASNAQLATPFGLHPDGLGAMSGTRPRTVNGAPPRYAALRESSESPPRRRRHGSVGPGKMTGGSGAASSCLGSGVQLSPASSSPSSQSEGGGGDESSAALSNRSLEQDGSPVQSGCSVCAATTECEHVAVANAGTAVDAAVATAANAAANESMGAGTMAATATAEASTAEECGSLVIGPRIPGFQVPDPTDLRHAPATCPPNLVNRVPDAPLAVVAAAPAPLAATPPLLGSNQQRPGHHGHRHPVGQLPQNSYPRELHRQPGLLHMRQHQDNDTRAHTPLLNGSLVPRPARTTDDGADQQSPAVRVPQLAAAAQGAMQINRPPHAPVAFSPQKHHQHQQTLLSSKMAPNTQQKQQLQAQYQQPLRKRQCQQQLQEFPSQQQLHRHLQIAPHQDHHQQQYVPLAWPPRPQQQHGIAPQQQQQHHVQLAPPPPPPQKQQIQTAMQKQKQRLPQRHQEQWLQQGTWTETEEQPAQGFVAVDPGPGRSSSSLARPAAPPSLGVAPRTVLPSPHVEGGGVLPERRAAMANAASQLTAIICPPRLSSTLIGPLESMDASSYEVSGGADYKGWAHQTDARPHIHEERHVFAGTGGQGQGSGLQHPPAQEQAQEPWPGLMHRSCVLSPDLRHRGVSRSGRGSTARMGKEDVWHGGKGLLEREFVEMQRVAGDVAGRSAGGGVHGVFVATGLPAAAVGAAARAGVTQALEGVPMAALTHPAAGPLQAQQQQQPPAQRQASSALVASLRQLNSATQSTCARMLELYYHKTDTS</sequence>
<feature type="compositionally biased region" description="Polar residues" evidence="1">
    <location>
        <begin position="564"/>
        <end position="581"/>
    </location>
</feature>
<dbReference type="KEGG" id="vcn:VOLCADRAFT_88228"/>
<feature type="region of interest" description="Disordered" evidence="1">
    <location>
        <begin position="1875"/>
        <end position="1928"/>
    </location>
</feature>
<feature type="region of interest" description="Disordered" evidence="1">
    <location>
        <begin position="2765"/>
        <end position="2795"/>
    </location>
</feature>
<feature type="region of interest" description="Disordered" evidence="1">
    <location>
        <begin position="1424"/>
        <end position="1451"/>
    </location>
</feature>
<proteinExistence type="predicted"/>
<feature type="region of interest" description="Disordered" evidence="1">
    <location>
        <begin position="562"/>
        <end position="628"/>
    </location>
</feature>
<feature type="region of interest" description="Disordered" evidence="1">
    <location>
        <begin position="2224"/>
        <end position="2294"/>
    </location>
</feature>
<accession>D8TNM2</accession>
<feature type="compositionally biased region" description="Low complexity" evidence="1">
    <location>
        <begin position="454"/>
        <end position="477"/>
    </location>
</feature>
<feature type="region of interest" description="Disordered" evidence="1">
    <location>
        <begin position="645"/>
        <end position="695"/>
    </location>
</feature>
<protein>
    <submittedName>
        <fullName evidence="2">Uncharacterized protein</fullName>
    </submittedName>
</protein>
<feature type="compositionally biased region" description="Low complexity" evidence="1">
    <location>
        <begin position="1879"/>
        <end position="1895"/>
    </location>
</feature>
<dbReference type="EMBL" id="GL378329">
    <property type="protein sequence ID" value="EFJ50869.1"/>
    <property type="molecule type" value="Genomic_DNA"/>
</dbReference>
<feature type="compositionally biased region" description="Polar residues" evidence="1">
    <location>
        <begin position="661"/>
        <end position="675"/>
    </location>
</feature>
<feature type="region of interest" description="Disordered" evidence="1">
    <location>
        <begin position="2333"/>
        <end position="2357"/>
    </location>
</feature>
<feature type="region of interest" description="Disordered" evidence="1">
    <location>
        <begin position="376"/>
        <end position="407"/>
    </location>
</feature>
<feature type="region of interest" description="Disordered" evidence="1">
    <location>
        <begin position="1507"/>
        <end position="1537"/>
    </location>
</feature>
<feature type="region of interest" description="Disordered" evidence="1">
    <location>
        <begin position="454"/>
        <end position="526"/>
    </location>
</feature>
<feature type="region of interest" description="Disordered" evidence="1">
    <location>
        <begin position="2861"/>
        <end position="2881"/>
    </location>
</feature>
<feature type="compositionally biased region" description="Gly residues" evidence="1">
    <location>
        <begin position="2595"/>
        <end position="2605"/>
    </location>
</feature>
<feature type="region of interest" description="Disordered" evidence="1">
    <location>
        <begin position="2111"/>
        <end position="2161"/>
    </location>
</feature>
<name>D8TNM2_VOLCA</name>
<evidence type="ECO:0000256" key="1">
    <source>
        <dbReference type="SAM" id="MobiDB-lite"/>
    </source>
</evidence>
<gene>
    <name evidence="2" type="ORF">VOLCADRAFT_88228</name>
</gene>
<feature type="region of interest" description="Disordered" evidence="1">
    <location>
        <begin position="229"/>
        <end position="251"/>
    </location>
</feature>
<feature type="region of interest" description="Disordered" evidence="1">
    <location>
        <begin position="876"/>
        <end position="914"/>
    </location>
</feature>
<dbReference type="OrthoDB" id="10693323at2759"/>
<feature type="compositionally biased region" description="Low complexity" evidence="1">
    <location>
        <begin position="2765"/>
        <end position="2775"/>
    </location>
</feature>
<feature type="compositionally biased region" description="Low complexity" evidence="1">
    <location>
        <begin position="2245"/>
        <end position="2255"/>
    </location>
</feature>
<evidence type="ECO:0000313" key="2">
    <source>
        <dbReference type="EMBL" id="EFJ50869.1"/>
    </source>
</evidence>
<feature type="compositionally biased region" description="Basic and acidic residues" evidence="1">
    <location>
        <begin position="385"/>
        <end position="396"/>
    </location>
</feature>
<feature type="region of interest" description="Disordered" evidence="1">
    <location>
        <begin position="2814"/>
        <end position="2842"/>
    </location>
</feature>
<reference evidence="2 3" key="1">
    <citation type="journal article" date="2010" name="Science">
        <title>Genomic analysis of organismal complexity in the multicellular green alga Volvox carteri.</title>
        <authorList>
            <person name="Prochnik S.E."/>
            <person name="Umen J."/>
            <person name="Nedelcu A.M."/>
            <person name="Hallmann A."/>
            <person name="Miller S.M."/>
            <person name="Nishii I."/>
            <person name="Ferris P."/>
            <person name="Kuo A."/>
            <person name="Mitros T."/>
            <person name="Fritz-Laylin L.K."/>
            <person name="Hellsten U."/>
            <person name="Chapman J."/>
            <person name="Simakov O."/>
            <person name="Rensing S.A."/>
            <person name="Terry A."/>
            <person name="Pangilinan J."/>
            <person name="Kapitonov V."/>
            <person name="Jurka J."/>
            <person name="Salamov A."/>
            <person name="Shapiro H."/>
            <person name="Schmutz J."/>
            <person name="Grimwood J."/>
            <person name="Lindquist E."/>
            <person name="Lucas S."/>
            <person name="Grigoriev I.V."/>
            <person name="Schmitt R."/>
            <person name="Kirk D."/>
            <person name="Rokhsar D.S."/>
        </authorList>
    </citation>
    <scope>NUCLEOTIDE SEQUENCE [LARGE SCALE GENOMIC DNA]</scope>
    <source>
        <strain evidence="3">f. Nagariensis / Eve</strain>
    </source>
</reference>